<keyword evidence="3" id="KW-0964">Secreted</keyword>
<dbReference type="Proteomes" id="UP000051587">
    <property type="component" value="Unassembled WGS sequence"/>
</dbReference>
<feature type="domain" description="Peptidase M10 serralysin C-terminal" evidence="5">
    <location>
        <begin position="229"/>
        <end position="457"/>
    </location>
</feature>
<keyword evidence="4" id="KW-0677">Repeat</keyword>
<dbReference type="EMBL" id="CYSA01000015">
    <property type="protein sequence ID" value="CUH63984.1"/>
    <property type="molecule type" value="Genomic_DNA"/>
</dbReference>
<evidence type="ECO:0000256" key="2">
    <source>
        <dbReference type="ARBA" id="ARBA00004613"/>
    </source>
</evidence>
<protein>
    <submittedName>
        <fullName evidence="6">Serralysin C</fullName>
        <ecNumber evidence="6">3.4.24.40</ecNumber>
    </submittedName>
</protein>
<dbReference type="InterPro" id="IPR034033">
    <property type="entry name" value="Serralysin-like"/>
</dbReference>
<dbReference type="Pfam" id="PF00353">
    <property type="entry name" value="HemolysinCabind"/>
    <property type="match status" value="3"/>
</dbReference>
<keyword evidence="6" id="KW-0378">Hydrolase</keyword>
<evidence type="ECO:0000256" key="4">
    <source>
        <dbReference type="ARBA" id="ARBA00022737"/>
    </source>
</evidence>
<dbReference type="SUPFAM" id="SSF55486">
    <property type="entry name" value="Metalloproteases ('zincins'), catalytic domain"/>
    <property type="match status" value="1"/>
</dbReference>
<dbReference type="GO" id="GO:0005615">
    <property type="term" value="C:extracellular space"/>
    <property type="evidence" value="ECO:0007669"/>
    <property type="project" value="InterPro"/>
</dbReference>
<evidence type="ECO:0000256" key="1">
    <source>
        <dbReference type="ARBA" id="ARBA00001913"/>
    </source>
</evidence>
<sequence length="525" mass="56385">MTQQGVPPEDMPERIDAVQWPTSYDTYHTAAAPPLQISYSFQNDRPDDLRETSWTDVGGWGTYTDAERDAVRAGLREYERVLNVQFVETLDETAVDITFLRASSGLSGGRGRFQYDSWPSLEYDGFVVFNSNRDLTQPGERNLILHEIGHAFSLKHPGNYDVNPLNAPPGPYLPEEEDNYQFTLMSYTPNPDLGQEPESLMLYDIAALQERWGTNTDYNAGNNAYGMRDDGNLYVIWDGAGTDTLTAEGSTTAAVLDLRGGRFSELGHASGGAQARIAVAYGVEIENAVGTDRNDLIEGNDLANQIEGLDGNDTLNGRGGDDSLTGGDGLDSLIGGDGNDTIIGGLTDADRRDAAFGGTGDDYIDGGYGNDELRGDDGQDTLIGGFGADTVIGANGDDNLTAQAWGDLLYGGAGNDFLNGGFGYDQANGGDGADRFFHLGIADHGSDWIQDYSASDGDILQFGNTGMREQFQVNFVETAGAGVAGVEEAFVIYRPSGQILWALVDGAAQSEITLWLNGTEHDLLT</sequence>
<dbReference type="CDD" id="cd04277">
    <property type="entry name" value="ZnMc_serralysin_like"/>
    <property type="match status" value="1"/>
</dbReference>
<dbReference type="Gene3D" id="2.150.10.10">
    <property type="entry name" value="Serralysin-like metalloprotease, C-terminal"/>
    <property type="match status" value="2"/>
</dbReference>
<dbReference type="GO" id="GO:0008237">
    <property type="term" value="F:metallopeptidase activity"/>
    <property type="evidence" value="ECO:0007669"/>
    <property type="project" value="InterPro"/>
</dbReference>
<evidence type="ECO:0000313" key="7">
    <source>
        <dbReference type="Proteomes" id="UP000051587"/>
    </source>
</evidence>
<name>A0A0P1F7F7_THAGE</name>
<dbReference type="PROSITE" id="PS00330">
    <property type="entry name" value="HEMOLYSIN_CALCIUM"/>
    <property type="match status" value="3"/>
</dbReference>
<dbReference type="InterPro" id="IPR024079">
    <property type="entry name" value="MetalloPept_cat_dom_sf"/>
</dbReference>
<dbReference type="STRING" id="53501.SAMN04488043_10942"/>
<keyword evidence="7" id="KW-1185">Reference proteome</keyword>
<proteinExistence type="predicted"/>
<dbReference type="PANTHER" id="PTHR38340">
    <property type="entry name" value="S-LAYER PROTEIN"/>
    <property type="match status" value="1"/>
</dbReference>
<dbReference type="RefSeq" id="WP_058261779.1">
    <property type="nucleotide sequence ID" value="NZ_CP051181.1"/>
</dbReference>
<reference evidence="6 7" key="1">
    <citation type="submission" date="2015-09" db="EMBL/GenBank/DDBJ databases">
        <authorList>
            <consortium name="Swine Surveillance"/>
        </authorList>
    </citation>
    <scope>NUCLEOTIDE SEQUENCE [LARGE SCALE GENOMIC DNA]</scope>
    <source>
        <strain evidence="6 7">CECT 4357</strain>
    </source>
</reference>
<dbReference type="PANTHER" id="PTHR38340:SF1">
    <property type="entry name" value="S-LAYER PROTEIN"/>
    <property type="match status" value="1"/>
</dbReference>
<gene>
    <name evidence="6" type="primary">prtC</name>
    <name evidence="6" type="ORF">TG4357_01000</name>
</gene>
<dbReference type="InterPro" id="IPR013858">
    <property type="entry name" value="Peptidase_M10B_C"/>
</dbReference>
<dbReference type="EC" id="3.4.24.40" evidence="6"/>
<dbReference type="GO" id="GO:0005509">
    <property type="term" value="F:calcium ion binding"/>
    <property type="evidence" value="ECO:0007669"/>
    <property type="project" value="InterPro"/>
</dbReference>
<dbReference type="OrthoDB" id="733404at2"/>
<evidence type="ECO:0000313" key="6">
    <source>
        <dbReference type="EMBL" id="CUH63984.1"/>
    </source>
</evidence>
<organism evidence="6 7">
    <name type="scientific">Thalassovita gelatinovora</name>
    <name type="common">Thalassobius gelatinovorus</name>
    <dbReference type="NCBI Taxonomy" id="53501"/>
    <lineage>
        <taxon>Bacteria</taxon>
        <taxon>Pseudomonadati</taxon>
        <taxon>Pseudomonadota</taxon>
        <taxon>Alphaproteobacteria</taxon>
        <taxon>Rhodobacterales</taxon>
        <taxon>Roseobacteraceae</taxon>
        <taxon>Thalassovita</taxon>
    </lineage>
</organism>
<dbReference type="InterPro" id="IPR050557">
    <property type="entry name" value="RTX_toxin/Mannuronan_C5-epim"/>
</dbReference>
<comment type="subcellular location">
    <subcellularLocation>
        <location evidence="2">Secreted</location>
    </subcellularLocation>
</comment>
<dbReference type="PRINTS" id="PR00313">
    <property type="entry name" value="CABNDNGRPT"/>
</dbReference>
<dbReference type="InterPro" id="IPR001343">
    <property type="entry name" value="Hemolysn_Ca-bd"/>
</dbReference>
<evidence type="ECO:0000259" key="5">
    <source>
        <dbReference type="Pfam" id="PF08548"/>
    </source>
</evidence>
<dbReference type="AlphaFoldDB" id="A0A0P1F7F7"/>
<dbReference type="InterPro" id="IPR011049">
    <property type="entry name" value="Serralysin-like_metalloprot_C"/>
</dbReference>
<accession>A0A0P1F7F7</accession>
<dbReference type="Gene3D" id="3.40.390.10">
    <property type="entry name" value="Collagenase (Catalytic Domain)"/>
    <property type="match status" value="1"/>
</dbReference>
<dbReference type="InterPro" id="IPR018511">
    <property type="entry name" value="Hemolysin-typ_Ca-bd_CS"/>
</dbReference>
<evidence type="ECO:0000256" key="3">
    <source>
        <dbReference type="ARBA" id="ARBA00022525"/>
    </source>
</evidence>
<comment type="cofactor">
    <cofactor evidence="1">
        <name>Ca(2+)</name>
        <dbReference type="ChEBI" id="CHEBI:29108"/>
    </cofactor>
</comment>
<dbReference type="SUPFAM" id="SSF51120">
    <property type="entry name" value="beta-Roll"/>
    <property type="match status" value="2"/>
</dbReference>
<dbReference type="Pfam" id="PF08548">
    <property type="entry name" value="Peptidase_M10_C"/>
    <property type="match status" value="1"/>
</dbReference>